<dbReference type="RefSeq" id="WP_111332839.1">
    <property type="nucleotide sequence ID" value="NZ_SNXT01000008.1"/>
</dbReference>
<keyword evidence="2" id="KW-0106">Calcium</keyword>
<dbReference type="SUPFAM" id="SSF50494">
    <property type="entry name" value="Trypsin-like serine proteases"/>
    <property type="match status" value="1"/>
</dbReference>
<gene>
    <name evidence="4" type="ORF">DN745_05485</name>
</gene>
<dbReference type="InterPro" id="IPR009003">
    <property type="entry name" value="Peptidase_S1_PA"/>
</dbReference>
<dbReference type="Proteomes" id="UP000249799">
    <property type="component" value="Chromosome"/>
</dbReference>
<protein>
    <submittedName>
        <fullName evidence="4">Uncharacterized protein</fullName>
    </submittedName>
</protein>
<dbReference type="AlphaFoldDB" id="A0A2Z4FJF1"/>
<dbReference type="Gene3D" id="2.40.10.10">
    <property type="entry name" value="Trypsin-like serine proteases"/>
    <property type="match status" value="2"/>
</dbReference>
<keyword evidence="5" id="KW-1185">Reference proteome</keyword>
<dbReference type="SUPFAM" id="SSF103647">
    <property type="entry name" value="TSP type-3 repeat"/>
    <property type="match status" value="1"/>
</dbReference>
<accession>A0A2Z4FJF1</accession>
<dbReference type="KEGG" id="bsed:DN745_05485"/>
<dbReference type="InterPro" id="IPR043504">
    <property type="entry name" value="Peptidase_S1_PA_chymotrypsin"/>
</dbReference>
<dbReference type="PROSITE" id="PS50240">
    <property type="entry name" value="TRYPSIN_DOM"/>
    <property type="match status" value="1"/>
</dbReference>
<feature type="region of interest" description="Disordered" evidence="3">
    <location>
        <begin position="316"/>
        <end position="350"/>
    </location>
</feature>
<name>A0A2Z4FJF1_9DELT</name>
<dbReference type="InterPro" id="IPR003367">
    <property type="entry name" value="Thrombospondin_3-like_rpt"/>
</dbReference>
<dbReference type="SMART" id="SM00020">
    <property type="entry name" value="Tryp_SPc"/>
    <property type="match status" value="1"/>
</dbReference>
<dbReference type="Pfam" id="PF02412">
    <property type="entry name" value="TSP_3"/>
    <property type="match status" value="4"/>
</dbReference>
<feature type="compositionally biased region" description="Acidic residues" evidence="3">
    <location>
        <begin position="316"/>
        <end position="342"/>
    </location>
</feature>
<dbReference type="GO" id="GO:0007155">
    <property type="term" value="P:cell adhesion"/>
    <property type="evidence" value="ECO:0007669"/>
    <property type="project" value="InterPro"/>
</dbReference>
<dbReference type="InterPro" id="IPR017897">
    <property type="entry name" value="Thrombospondin_3_rpt"/>
</dbReference>
<dbReference type="PANTHER" id="PTHR10199">
    <property type="entry name" value="THROMBOSPONDIN"/>
    <property type="match status" value="1"/>
</dbReference>
<evidence type="ECO:0000256" key="1">
    <source>
        <dbReference type="ARBA" id="ARBA00022729"/>
    </source>
</evidence>
<dbReference type="PROSITE" id="PS51257">
    <property type="entry name" value="PROKAR_LIPOPROTEIN"/>
    <property type="match status" value="1"/>
</dbReference>
<dbReference type="InterPro" id="IPR028974">
    <property type="entry name" value="TSP_type-3_rpt"/>
</dbReference>
<sequence>MRKPSSSWIYAPLLVGLLGVGIGCGDADLDSPIVDEEPMPLARAQQGIKGGQFHTEKGPSLGFAINTGRGVSICSGTLIAPNLILTARHCVAEVSSEYVICGESGFGATYRPSNLYISTSPKLFDGDAQFVYAEKVYVPFDGDDMCGYDIALIQLRENMPAERATPAEPRLDIPVARGEVYTAIGYGHSGVGINDSGIRRVLEGSEVKCDGAECVGFTSSVTETEWYGDRGTCQGDSGGGAFDSEGRVLGALSRGAQGCASSVYSGVTGWADWIRVRAVHAAKAGEYDAPEWADSDGDGVHNGIDNCPDVANPEQLDSDEDGVGDACDDDLDGDGVSNEEDNCPFVSNPDQLDTLGKGVGDACDDDGDGIANSVDNCPAVANPDQKDTDGDGFGDACDSDIDEDGVPNGEDNCPYIANPEQDNVCEDESFWGCSATADAPPLTWLFHGLGLMAWLGFGRLKRRRED</sequence>
<dbReference type="EMBL" id="CP030032">
    <property type="protein sequence ID" value="AWV88818.1"/>
    <property type="molecule type" value="Genomic_DNA"/>
</dbReference>
<evidence type="ECO:0000313" key="5">
    <source>
        <dbReference type="Proteomes" id="UP000249799"/>
    </source>
</evidence>
<evidence type="ECO:0000313" key="4">
    <source>
        <dbReference type="EMBL" id="AWV88818.1"/>
    </source>
</evidence>
<dbReference type="InterPro" id="IPR001314">
    <property type="entry name" value="Peptidase_S1A"/>
</dbReference>
<evidence type="ECO:0000256" key="2">
    <source>
        <dbReference type="ARBA" id="ARBA00022837"/>
    </source>
</evidence>
<proteinExistence type="predicted"/>
<keyword evidence="1" id="KW-0732">Signal</keyword>
<dbReference type="GO" id="GO:0006508">
    <property type="term" value="P:proteolysis"/>
    <property type="evidence" value="ECO:0007669"/>
    <property type="project" value="InterPro"/>
</dbReference>
<dbReference type="PRINTS" id="PR00722">
    <property type="entry name" value="CHYMOTRYPSIN"/>
</dbReference>
<dbReference type="OrthoDB" id="5290391at2"/>
<dbReference type="Gene3D" id="4.10.1080.10">
    <property type="entry name" value="TSP type-3 repeat"/>
    <property type="match status" value="2"/>
</dbReference>
<organism evidence="4 5">
    <name type="scientific">Bradymonas sediminis</name>
    <dbReference type="NCBI Taxonomy" id="1548548"/>
    <lineage>
        <taxon>Bacteria</taxon>
        <taxon>Deltaproteobacteria</taxon>
        <taxon>Bradymonadales</taxon>
        <taxon>Bradymonadaceae</taxon>
        <taxon>Bradymonas</taxon>
    </lineage>
</organism>
<dbReference type="GO" id="GO:0005509">
    <property type="term" value="F:calcium ion binding"/>
    <property type="evidence" value="ECO:0007669"/>
    <property type="project" value="InterPro"/>
</dbReference>
<dbReference type="Pfam" id="PF00089">
    <property type="entry name" value="Trypsin"/>
    <property type="match status" value="1"/>
</dbReference>
<evidence type="ECO:0000256" key="3">
    <source>
        <dbReference type="SAM" id="MobiDB-lite"/>
    </source>
</evidence>
<dbReference type="FunFam" id="4.10.1080.10:FF:000001">
    <property type="entry name" value="Thrombospondin 3"/>
    <property type="match status" value="1"/>
</dbReference>
<dbReference type="InterPro" id="IPR001254">
    <property type="entry name" value="Trypsin_dom"/>
</dbReference>
<dbReference type="GO" id="GO:0004252">
    <property type="term" value="F:serine-type endopeptidase activity"/>
    <property type="evidence" value="ECO:0007669"/>
    <property type="project" value="InterPro"/>
</dbReference>
<dbReference type="PROSITE" id="PS51234">
    <property type="entry name" value="TSP3"/>
    <property type="match status" value="3"/>
</dbReference>
<dbReference type="PANTHER" id="PTHR10199:SF100">
    <property type="entry name" value="THROMBOSPONDIN, ISOFORM A"/>
    <property type="match status" value="1"/>
</dbReference>
<reference evidence="4 5" key="1">
    <citation type="submission" date="2018-06" db="EMBL/GenBank/DDBJ databases">
        <title>Lujinxingia sediminis gen. nov. sp. nov., a new facultative anaerobic member of the class Deltaproteobacteria, and proposal of Lujinxingaceae fam. nov.</title>
        <authorList>
            <person name="Guo L.-Y."/>
            <person name="Li C.-M."/>
            <person name="Wang S."/>
            <person name="Du Z.-J."/>
        </authorList>
    </citation>
    <scope>NUCLEOTIDE SEQUENCE [LARGE SCALE GENOMIC DNA]</scope>
    <source>
        <strain evidence="4 5">FA350</strain>
    </source>
</reference>